<dbReference type="EMBL" id="AFNW01000006">
    <property type="protein sequence ID" value="EKJ79532.1"/>
    <property type="molecule type" value="Genomic_DNA"/>
</dbReference>
<name>K3VUG1_FUSPC</name>
<dbReference type="KEGG" id="fpu:FPSE_00217"/>
<organism evidence="1 2">
    <name type="scientific">Fusarium pseudograminearum (strain CS3096)</name>
    <name type="common">Wheat and barley crown-rot fungus</name>
    <dbReference type="NCBI Taxonomy" id="1028729"/>
    <lineage>
        <taxon>Eukaryota</taxon>
        <taxon>Fungi</taxon>
        <taxon>Dikarya</taxon>
        <taxon>Ascomycota</taxon>
        <taxon>Pezizomycotina</taxon>
        <taxon>Sordariomycetes</taxon>
        <taxon>Hypocreomycetidae</taxon>
        <taxon>Hypocreales</taxon>
        <taxon>Nectriaceae</taxon>
        <taxon>Fusarium</taxon>
    </lineage>
</organism>
<dbReference type="eggNOG" id="ENOG502SPYJ">
    <property type="taxonomic scope" value="Eukaryota"/>
</dbReference>
<dbReference type="Proteomes" id="UP000007978">
    <property type="component" value="Chromosome 1"/>
</dbReference>
<sequence length="384" mass="43824">MSQYTIPDRLFSQAAIQYCGFNQIQAARLWERWEGIQREPDDHPAKVECTFLEILTCFINDSNDVWIGDDTVWIRCMEHWGIATEMQDAIMDQRFKRLRMTRTCVQWIHNTIELRYTGLEHFLQFSSCKALCCDHSSNLGLDQKPQGGIQDTHRKFPSDYSGETLSPAVDVAFPGMTALYKATSEPRVCSRILNPFLDSEGNLERVEALDTPPPSDFSALSSTPYFGTSLQTAHVHAAYLKRRDNRCQEVAVVRLCIPNAAFQSLNSTQIVQAHFPSDDWKKLVWHSKRSLSNKELLRFRRATVVVGSVAGKPGKAFQKLESWKDITEEHVSTIGTYKDGEPDVQYGFISDDGSDFLEAHATDIKVLPYSNEQYLEWMAEHKPE</sequence>
<reference evidence="1 2" key="1">
    <citation type="journal article" date="2012" name="PLoS Pathog.">
        <title>Comparative pathogenomics reveals horizontally acquired novel virulence genes in fungi infecting cereal hosts.</title>
        <authorList>
            <person name="Gardiner D.M."/>
            <person name="McDonald M.C."/>
            <person name="Covarelli L."/>
            <person name="Solomon P.S."/>
            <person name="Rusu A.G."/>
            <person name="Marshall M."/>
            <person name="Kazan K."/>
            <person name="Chakraborty S."/>
            <person name="McDonald B.A."/>
            <person name="Manners J.M."/>
        </authorList>
    </citation>
    <scope>NUCLEOTIDE SEQUENCE [LARGE SCALE GENOMIC DNA]</scope>
    <source>
        <strain evidence="1 2">CS3096</strain>
    </source>
</reference>
<proteinExistence type="predicted"/>
<dbReference type="RefSeq" id="XP_009251612.1">
    <property type="nucleotide sequence ID" value="XM_009253337.1"/>
</dbReference>
<dbReference type="HOGENOM" id="CLU_049785_0_0_1"/>
<dbReference type="OrthoDB" id="5429780at2759"/>
<evidence type="ECO:0000313" key="1">
    <source>
        <dbReference type="EMBL" id="EKJ79532.1"/>
    </source>
</evidence>
<gene>
    <name evidence="1" type="ORF">FPSE_00217</name>
</gene>
<comment type="caution">
    <text evidence="1">The sequence shown here is derived from an EMBL/GenBank/DDBJ whole genome shotgun (WGS) entry which is preliminary data.</text>
</comment>
<dbReference type="GeneID" id="20358837"/>
<protein>
    <submittedName>
        <fullName evidence="1">Uncharacterized protein</fullName>
    </submittedName>
</protein>
<evidence type="ECO:0000313" key="2">
    <source>
        <dbReference type="Proteomes" id="UP000007978"/>
    </source>
</evidence>
<keyword evidence="2" id="KW-1185">Reference proteome</keyword>
<accession>K3VUG1</accession>
<dbReference type="AlphaFoldDB" id="K3VUG1"/>